<protein>
    <recommendedName>
        <fullName evidence="4">Tetratricopeptide repeat protein</fullName>
    </recommendedName>
</protein>
<reference evidence="2" key="1">
    <citation type="journal article" date="2014" name="Int. J. Syst. Evol. Microbiol.">
        <title>Complete genome sequence of Corynebacterium casei LMG S-19264T (=DSM 44701T), isolated from a smear-ripened cheese.</title>
        <authorList>
            <consortium name="US DOE Joint Genome Institute (JGI-PGF)"/>
            <person name="Walter F."/>
            <person name="Albersmeier A."/>
            <person name="Kalinowski J."/>
            <person name="Ruckert C."/>
        </authorList>
    </citation>
    <scope>NUCLEOTIDE SEQUENCE</scope>
    <source>
        <strain evidence="2">CGMCC 4.7278</strain>
    </source>
</reference>
<evidence type="ECO:0000256" key="1">
    <source>
        <dbReference type="SAM" id="Phobius"/>
    </source>
</evidence>
<dbReference type="SUPFAM" id="SSF48452">
    <property type="entry name" value="TPR-like"/>
    <property type="match status" value="1"/>
</dbReference>
<keyword evidence="1" id="KW-0472">Membrane</keyword>
<dbReference type="Proteomes" id="UP000612956">
    <property type="component" value="Unassembled WGS sequence"/>
</dbReference>
<dbReference type="AlphaFoldDB" id="A0A917V6A4"/>
<accession>A0A917V6A4</accession>
<keyword evidence="1" id="KW-1133">Transmembrane helix</keyword>
<dbReference type="EMBL" id="BMMW01000001">
    <property type="protein sequence ID" value="GGK44038.1"/>
    <property type="molecule type" value="Genomic_DNA"/>
</dbReference>
<sequence length="241" mass="25932">MMSAAERSAAALTAHAAFEAWWAGDINSAEKLAAEAVRADPNELLAWQASARFAAAGLRRVEGDNVVRADLYAKRALRAAEKCVELGPNDAESYRLLAAALTGRDNKTAKEALEWATWRDPNNADNYVVRAHLVLAAEAPGPAAFDVADQLLRQALAINPYNREAQRALGVNAIRRGSVHEGAYHLATAAAGNRAAEAALPDTVRRLQRRFRPSRRVYVIAGVAVLILWRAIDFALSAAGG</sequence>
<dbReference type="InterPro" id="IPR011990">
    <property type="entry name" value="TPR-like_helical_dom_sf"/>
</dbReference>
<feature type="transmembrane region" description="Helical" evidence="1">
    <location>
        <begin position="217"/>
        <end position="239"/>
    </location>
</feature>
<organism evidence="2 3">
    <name type="scientific">Nocardia camponoti</name>
    <dbReference type="NCBI Taxonomy" id="1616106"/>
    <lineage>
        <taxon>Bacteria</taxon>
        <taxon>Bacillati</taxon>
        <taxon>Actinomycetota</taxon>
        <taxon>Actinomycetes</taxon>
        <taxon>Mycobacteriales</taxon>
        <taxon>Nocardiaceae</taxon>
        <taxon>Nocardia</taxon>
    </lineage>
</organism>
<comment type="caution">
    <text evidence="2">The sequence shown here is derived from an EMBL/GenBank/DDBJ whole genome shotgun (WGS) entry which is preliminary data.</text>
</comment>
<reference evidence="2" key="2">
    <citation type="submission" date="2020-09" db="EMBL/GenBank/DDBJ databases">
        <authorList>
            <person name="Sun Q."/>
            <person name="Zhou Y."/>
        </authorList>
    </citation>
    <scope>NUCLEOTIDE SEQUENCE</scope>
    <source>
        <strain evidence="2">CGMCC 4.7278</strain>
    </source>
</reference>
<name>A0A917V6A4_9NOCA</name>
<evidence type="ECO:0000313" key="3">
    <source>
        <dbReference type="Proteomes" id="UP000612956"/>
    </source>
</evidence>
<evidence type="ECO:0008006" key="4">
    <source>
        <dbReference type="Google" id="ProtNLM"/>
    </source>
</evidence>
<dbReference type="Gene3D" id="1.25.40.10">
    <property type="entry name" value="Tetratricopeptide repeat domain"/>
    <property type="match status" value="1"/>
</dbReference>
<evidence type="ECO:0000313" key="2">
    <source>
        <dbReference type="EMBL" id="GGK44038.1"/>
    </source>
</evidence>
<keyword evidence="1" id="KW-0812">Transmembrane</keyword>
<keyword evidence="3" id="KW-1185">Reference proteome</keyword>
<proteinExistence type="predicted"/>
<gene>
    <name evidence="2" type="ORF">GCM10011591_14470</name>
</gene>